<dbReference type="RefSeq" id="WP_079727083.1">
    <property type="nucleotide sequence ID" value="NZ_FUZP01000001.1"/>
</dbReference>
<evidence type="ECO:0000313" key="2">
    <source>
        <dbReference type="Proteomes" id="UP000190857"/>
    </source>
</evidence>
<keyword evidence="2" id="KW-1185">Reference proteome</keyword>
<evidence type="ECO:0000313" key="1">
    <source>
        <dbReference type="EMBL" id="SKC43673.1"/>
    </source>
</evidence>
<gene>
    <name evidence="1" type="ORF">SAMN06309945_0943</name>
</gene>
<dbReference type="Proteomes" id="UP000190857">
    <property type="component" value="Unassembled WGS sequence"/>
</dbReference>
<proteinExistence type="predicted"/>
<reference evidence="1 2" key="1">
    <citation type="submission" date="2017-02" db="EMBL/GenBank/DDBJ databases">
        <authorList>
            <person name="Peterson S.W."/>
        </authorList>
    </citation>
    <scope>NUCLEOTIDE SEQUENCE [LARGE SCALE GENOMIC DNA]</scope>
    <source>
        <strain evidence="1 2">VKM Ac-2059</strain>
    </source>
</reference>
<name>A0A1T5IXK5_9MICO</name>
<dbReference type="EMBL" id="FUZP01000001">
    <property type="protein sequence ID" value="SKC43673.1"/>
    <property type="molecule type" value="Genomic_DNA"/>
</dbReference>
<dbReference type="OrthoDB" id="9821453at2"/>
<protein>
    <submittedName>
        <fullName evidence="1">Uncharacterized protein</fullName>
    </submittedName>
</protein>
<dbReference type="AlphaFoldDB" id="A0A1T5IXK5"/>
<organism evidence="1 2">
    <name type="scientific">Okibacterium fritillariae</name>
    <dbReference type="NCBI Taxonomy" id="123320"/>
    <lineage>
        <taxon>Bacteria</taxon>
        <taxon>Bacillati</taxon>
        <taxon>Actinomycetota</taxon>
        <taxon>Actinomycetes</taxon>
        <taxon>Micrococcales</taxon>
        <taxon>Microbacteriaceae</taxon>
        <taxon>Okibacterium</taxon>
    </lineage>
</organism>
<sequence length="255" mass="27577">MLTVLPRSHRDIVDYLRREFRSNRGGSPLALESLPPGRSFAGGAIGREFGLHPTHAPRVDDVLIRLGIAADNDDGTVVIAGVCLASLRRVLETAAVLYGAVLDCALAEPSAKSELLEHALAVLCAWEVGQARASASITEWVGFLDALEERCRNPLLRTLIADVRLQIAFFVRPFLEDLVCDGCMPGLVIMADGIRDNDPLIAVEGFQLTWRALDTELGRMAEVRSAQARAISHGAWSLDGSLDTSDATGDHVRGR</sequence>
<accession>A0A1T5IXK5</accession>